<dbReference type="Pfam" id="PF07883">
    <property type="entry name" value="Cupin_2"/>
    <property type="match status" value="1"/>
</dbReference>
<dbReference type="PANTHER" id="PTHR35848:SF6">
    <property type="entry name" value="CUPIN TYPE-2 DOMAIN-CONTAINING PROTEIN"/>
    <property type="match status" value="1"/>
</dbReference>
<protein>
    <recommendedName>
        <fullName evidence="2">Cupin type-2 domain-containing protein</fullName>
    </recommendedName>
</protein>
<dbReference type="PANTHER" id="PTHR35848">
    <property type="entry name" value="OXALATE-BINDING PROTEIN"/>
    <property type="match status" value="1"/>
</dbReference>
<feature type="domain" description="Cupin type-2" evidence="2">
    <location>
        <begin position="48"/>
        <end position="117"/>
    </location>
</feature>
<evidence type="ECO:0000313" key="4">
    <source>
        <dbReference type="Proteomes" id="UP000641206"/>
    </source>
</evidence>
<dbReference type="Proteomes" id="UP000641206">
    <property type="component" value="Unassembled WGS sequence"/>
</dbReference>
<dbReference type="SUPFAM" id="SSF51182">
    <property type="entry name" value="RmlC-like cupins"/>
    <property type="match status" value="1"/>
</dbReference>
<dbReference type="EMBL" id="BMLW01000016">
    <property type="protein sequence ID" value="GGP15828.1"/>
    <property type="molecule type" value="Genomic_DNA"/>
</dbReference>
<accession>A0ABQ2P1X8</accession>
<dbReference type="InterPro" id="IPR011051">
    <property type="entry name" value="RmlC_Cupin_sf"/>
</dbReference>
<dbReference type="Gene3D" id="2.60.120.10">
    <property type="entry name" value="Jelly Rolls"/>
    <property type="match status" value="1"/>
</dbReference>
<dbReference type="InterPro" id="IPR014710">
    <property type="entry name" value="RmlC-like_jellyroll"/>
</dbReference>
<organism evidence="3 4">
    <name type="scientific">Oceanobacillus neutriphilus</name>
    <dbReference type="NCBI Taxonomy" id="531815"/>
    <lineage>
        <taxon>Bacteria</taxon>
        <taxon>Bacillati</taxon>
        <taxon>Bacillota</taxon>
        <taxon>Bacilli</taxon>
        <taxon>Bacillales</taxon>
        <taxon>Bacillaceae</taxon>
        <taxon>Oceanobacillus</taxon>
    </lineage>
</organism>
<proteinExistence type="predicted"/>
<keyword evidence="1" id="KW-0479">Metal-binding</keyword>
<dbReference type="InterPro" id="IPR051610">
    <property type="entry name" value="GPI/OXD"/>
</dbReference>
<evidence type="ECO:0000313" key="3">
    <source>
        <dbReference type="EMBL" id="GGP15828.1"/>
    </source>
</evidence>
<comment type="caution">
    <text evidence="3">The sequence shown here is derived from an EMBL/GenBank/DDBJ whole genome shotgun (WGS) entry which is preliminary data.</text>
</comment>
<dbReference type="RefSeq" id="WP_188737439.1">
    <property type="nucleotide sequence ID" value="NZ_BMLW01000016.1"/>
</dbReference>
<gene>
    <name evidence="3" type="ORF">GCM10011346_45320</name>
</gene>
<dbReference type="InterPro" id="IPR013096">
    <property type="entry name" value="Cupin_2"/>
</dbReference>
<sequence length="132" mass="14731">MPEEKVKTQYVGNIKDLPVVDISNFILGGEKRIVFGPDRFWDSHVMRHLTLKPGAVVPLHDHPWLHWALCVGGEGKFVVGEDEYDIENGSWMHVPSSASHQFWNTSKTDALEIICIVIPKGDVNPVGDARGC</sequence>
<keyword evidence="4" id="KW-1185">Reference proteome</keyword>
<evidence type="ECO:0000256" key="1">
    <source>
        <dbReference type="ARBA" id="ARBA00022723"/>
    </source>
</evidence>
<evidence type="ECO:0000259" key="2">
    <source>
        <dbReference type="Pfam" id="PF07883"/>
    </source>
</evidence>
<reference evidence="4" key="1">
    <citation type="journal article" date="2019" name="Int. J. Syst. Evol. Microbiol.">
        <title>The Global Catalogue of Microorganisms (GCM) 10K type strain sequencing project: providing services to taxonomists for standard genome sequencing and annotation.</title>
        <authorList>
            <consortium name="The Broad Institute Genomics Platform"/>
            <consortium name="The Broad Institute Genome Sequencing Center for Infectious Disease"/>
            <person name="Wu L."/>
            <person name="Ma J."/>
        </authorList>
    </citation>
    <scope>NUCLEOTIDE SEQUENCE [LARGE SCALE GENOMIC DNA]</scope>
    <source>
        <strain evidence="4">CGMCC 1.7693</strain>
    </source>
</reference>
<name>A0ABQ2P1X8_9BACI</name>